<dbReference type="Proteomes" id="UP000245624">
    <property type="component" value="Unassembled WGS sequence"/>
</dbReference>
<dbReference type="OrthoDB" id="9793236at2"/>
<dbReference type="EMBL" id="QGTD01000008">
    <property type="protein sequence ID" value="PWU68336.1"/>
    <property type="molecule type" value="Genomic_DNA"/>
</dbReference>
<evidence type="ECO:0000259" key="1">
    <source>
        <dbReference type="Pfam" id="PF01348"/>
    </source>
</evidence>
<keyword evidence="3" id="KW-1185">Reference proteome</keyword>
<dbReference type="GO" id="GO:0006315">
    <property type="term" value="P:homing of group II introns"/>
    <property type="evidence" value="ECO:0007669"/>
    <property type="project" value="TreeGrafter"/>
</dbReference>
<reference evidence="2 3" key="1">
    <citation type="submission" date="2018-05" db="EMBL/GenBank/DDBJ databases">
        <title>Genomic analysis of Gracilibacillus dipsosauri DD1 reveals novel features of a salt-tolerant amylase.</title>
        <authorList>
            <person name="Deutch C.E."/>
            <person name="Yang S."/>
        </authorList>
    </citation>
    <scope>NUCLEOTIDE SEQUENCE [LARGE SCALE GENOMIC DNA]</scope>
    <source>
        <strain evidence="2 3">DD1</strain>
    </source>
</reference>
<gene>
    <name evidence="2" type="ORF">DLJ74_07755</name>
</gene>
<dbReference type="PANTHER" id="PTHR33642">
    <property type="entry name" value="COX1/OXI3 INTRON 1 PROTEIN-RELATED"/>
    <property type="match status" value="1"/>
</dbReference>
<dbReference type="GO" id="GO:0005737">
    <property type="term" value="C:cytoplasm"/>
    <property type="evidence" value="ECO:0007669"/>
    <property type="project" value="UniProtKB-ARBA"/>
</dbReference>
<comment type="caution">
    <text evidence="2">The sequence shown here is derived from an EMBL/GenBank/DDBJ whole genome shotgun (WGS) entry which is preliminary data.</text>
</comment>
<name>A0A317KYI2_9BACI</name>
<feature type="domain" description="Domain X" evidence="1">
    <location>
        <begin position="348"/>
        <end position="416"/>
    </location>
</feature>
<dbReference type="Pfam" id="PF01348">
    <property type="entry name" value="Intron_maturas2"/>
    <property type="match status" value="1"/>
</dbReference>
<accession>A0A317KYI2</accession>
<proteinExistence type="predicted"/>
<dbReference type="GO" id="GO:0006397">
    <property type="term" value="P:mRNA processing"/>
    <property type="evidence" value="ECO:0007669"/>
    <property type="project" value="InterPro"/>
</dbReference>
<protein>
    <recommendedName>
        <fullName evidence="1">Domain X domain-containing protein</fullName>
    </recommendedName>
</protein>
<sequence length="440" mass="52455">MNMAKDPFHQLDVIRKASQKGRVITDCYRLMYRRELWIKAYFRLFPEMKQPSQEGNLTRRLEGIITLLRTGNYRFKNLCNTHTKKIKKDYTNDYLVQEVICIILDKVFAPRGRAYGYSKHHSEHKVLTHIQHSWKGLTWCVHGNVGNVRCHLNQTSLINYISKRIRDQRFVNLIQQALIAVTRQDSRDIYGKRQQTSLPLLLEDIYLDRFDYLMEKQWKYVIKEFDQPGDGFTPQLQYIRYQNSFLIGVRASKKCVRMIKQGVINLLEHEFYLEWKKVDITHMTRPIPFLDYEFCKVKQKYFHQTKGNDLPIQESTKSYVIQLYISKKMVNQMAFQYGYGDITSFQATPRKKLLHYTEAKILHIYNTELIRITNYYKLAMNGHYLRPLYYLAKASFIKTIAMKRKTSYRKEVKRMSRRKQGGLGLITSHTKDQKNISSLF</sequence>
<evidence type="ECO:0000313" key="3">
    <source>
        <dbReference type="Proteomes" id="UP000245624"/>
    </source>
</evidence>
<dbReference type="PANTHER" id="PTHR33642:SF4">
    <property type="entry name" value="COX1_OXI3 INTRON 1 PROTEIN-RELATED"/>
    <property type="match status" value="1"/>
</dbReference>
<dbReference type="InterPro" id="IPR024937">
    <property type="entry name" value="Domain_X"/>
</dbReference>
<dbReference type="GO" id="GO:0003964">
    <property type="term" value="F:RNA-directed DNA polymerase activity"/>
    <property type="evidence" value="ECO:0007669"/>
    <property type="project" value="TreeGrafter"/>
</dbReference>
<evidence type="ECO:0000313" key="2">
    <source>
        <dbReference type="EMBL" id="PWU68336.1"/>
    </source>
</evidence>
<organism evidence="2 3">
    <name type="scientific">Gracilibacillus dipsosauri</name>
    <dbReference type="NCBI Taxonomy" id="178340"/>
    <lineage>
        <taxon>Bacteria</taxon>
        <taxon>Bacillati</taxon>
        <taxon>Bacillota</taxon>
        <taxon>Bacilli</taxon>
        <taxon>Bacillales</taxon>
        <taxon>Bacillaceae</taxon>
        <taxon>Gracilibacillus</taxon>
    </lineage>
</organism>
<dbReference type="AlphaFoldDB" id="A0A317KYI2"/>